<comment type="catalytic activity">
    <reaction evidence="17">
        <text>17beta-estradiol + NAD(+) = estrone + NADH + H(+)</text>
        <dbReference type="Rhea" id="RHEA:24612"/>
        <dbReference type="ChEBI" id="CHEBI:15378"/>
        <dbReference type="ChEBI" id="CHEBI:16469"/>
        <dbReference type="ChEBI" id="CHEBI:17263"/>
        <dbReference type="ChEBI" id="CHEBI:57540"/>
        <dbReference type="ChEBI" id="CHEBI:57945"/>
        <dbReference type="EC" id="1.1.1.62"/>
    </reaction>
    <physiologicalReaction direction="left-to-right" evidence="17">
        <dbReference type="Rhea" id="RHEA:24613"/>
    </physiologicalReaction>
    <physiologicalReaction direction="right-to-left" evidence="17">
        <dbReference type="Rhea" id="RHEA:24614"/>
    </physiologicalReaction>
</comment>
<dbReference type="FunFam" id="3.10.20.90:FF:000023">
    <property type="entry name" value="NEDD8 protein"/>
    <property type="match status" value="1"/>
</dbReference>
<comment type="catalytic activity">
    <reaction evidence="21">
        <text>a (3R)-3-hydroxyacyl-CoA + NAD(+) = a 3-oxoacyl-CoA + NADH + H(+)</text>
        <dbReference type="Rhea" id="RHEA:32711"/>
        <dbReference type="ChEBI" id="CHEBI:15378"/>
        <dbReference type="ChEBI" id="CHEBI:57319"/>
        <dbReference type="ChEBI" id="CHEBI:57540"/>
        <dbReference type="ChEBI" id="CHEBI:57945"/>
        <dbReference type="ChEBI" id="CHEBI:90726"/>
        <dbReference type="EC" id="1.1.1.n12"/>
    </reaction>
    <physiologicalReaction direction="left-to-right" evidence="21">
        <dbReference type="Rhea" id="RHEA:32712"/>
    </physiologicalReaction>
</comment>
<evidence type="ECO:0000256" key="23">
    <source>
        <dbReference type="ARBA" id="ARBA00066822"/>
    </source>
</evidence>
<dbReference type="PROSITE" id="PS00299">
    <property type="entry name" value="UBIQUITIN_1"/>
    <property type="match status" value="1"/>
</dbReference>
<dbReference type="EC" id="1.1.1.n12" evidence="5"/>
<evidence type="ECO:0000256" key="6">
    <source>
        <dbReference type="ARBA" id="ARBA00022516"/>
    </source>
</evidence>
<comment type="catalytic activity">
    <reaction evidence="20">
        <text>17beta-hydroxy-5alpha-androstan-3-one + NAD(+) = 5alpha-androstan-3,17-dione + NADH + H(+)</text>
        <dbReference type="Rhea" id="RHEA:41992"/>
        <dbReference type="ChEBI" id="CHEBI:15378"/>
        <dbReference type="ChEBI" id="CHEBI:15994"/>
        <dbReference type="ChEBI" id="CHEBI:16330"/>
        <dbReference type="ChEBI" id="CHEBI:57540"/>
        <dbReference type="ChEBI" id="CHEBI:57945"/>
    </reaction>
    <physiologicalReaction direction="left-to-right" evidence="20">
        <dbReference type="Rhea" id="RHEA:41993"/>
    </physiologicalReaction>
</comment>
<dbReference type="GO" id="GO:0008210">
    <property type="term" value="P:estrogen metabolic process"/>
    <property type="evidence" value="ECO:0007669"/>
    <property type="project" value="UniProtKB-ARBA"/>
</dbReference>
<evidence type="ECO:0000256" key="11">
    <source>
        <dbReference type="ARBA" id="ARBA00023027"/>
    </source>
</evidence>
<accession>A0AA39IHI0</accession>
<name>A0AA39IHI0_9BILA</name>
<dbReference type="PRINTS" id="PR00081">
    <property type="entry name" value="GDHRDH"/>
</dbReference>
<evidence type="ECO:0000256" key="21">
    <source>
        <dbReference type="ARBA" id="ARBA00052680"/>
    </source>
</evidence>
<evidence type="ECO:0000256" key="27">
    <source>
        <dbReference type="ARBA" id="ARBA00081936"/>
    </source>
</evidence>
<dbReference type="NCBIfam" id="NF005559">
    <property type="entry name" value="PRK07231.1"/>
    <property type="match status" value="1"/>
</dbReference>
<evidence type="ECO:0000256" key="26">
    <source>
        <dbReference type="ARBA" id="ARBA00081419"/>
    </source>
</evidence>
<dbReference type="PANTHER" id="PTHR42760">
    <property type="entry name" value="SHORT-CHAIN DEHYDROGENASES/REDUCTASES FAMILY MEMBER"/>
    <property type="match status" value="1"/>
</dbReference>
<dbReference type="InterPro" id="IPR020904">
    <property type="entry name" value="Sc_DH/Rdtase_CS"/>
</dbReference>
<evidence type="ECO:0000256" key="15">
    <source>
        <dbReference type="ARBA" id="ARBA00029788"/>
    </source>
</evidence>
<dbReference type="SMART" id="SM00213">
    <property type="entry name" value="UBQ"/>
    <property type="match status" value="1"/>
</dbReference>
<evidence type="ECO:0000256" key="10">
    <source>
        <dbReference type="ARBA" id="ARBA00023002"/>
    </source>
</evidence>
<dbReference type="PROSITE" id="PS00061">
    <property type="entry name" value="ADH_SHORT"/>
    <property type="match status" value="1"/>
</dbReference>
<gene>
    <name evidence="31" type="ORF">QR680_008267</name>
</gene>
<dbReference type="Proteomes" id="UP001175271">
    <property type="component" value="Unassembled WGS sequence"/>
</dbReference>
<dbReference type="PRINTS" id="PR00080">
    <property type="entry name" value="SDRFAMILY"/>
</dbReference>
<keyword evidence="6" id="KW-0444">Lipid biosynthesis</keyword>
<dbReference type="InterPro" id="IPR036291">
    <property type="entry name" value="NAD(P)-bd_dom_sf"/>
</dbReference>
<dbReference type="GO" id="GO:0005759">
    <property type="term" value="C:mitochondrial matrix"/>
    <property type="evidence" value="ECO:0007669"/>
    <property type="project" value="UniProtKB-SubCell"/>
</dbReference>
<evidence type="ECO:0000256" key="20">
    <source>
        <dbReference type="ARBA" id="ARBA00050435"/>
    </source>
</evidence>
<evidence type="ECO:0000313" key="31">
    <source>
        <dbReference type="EMBL" id="KAK0423671.1"/>
    </source>
</evidence>
<dbReference type="EC" id="1.1.1.239" evidence="23"/>
<dbReference type="CDD" id="cd05333">
    <property type="entry name" value="BKR_SDR_c"/>
    <property type="match status" value="1"/>
</dbReference>
<comment type="caution">
    <text evidence="31">The sequence shown here is derived from an EMBL/GenBank/DDBJ whole genome shotgun (WGS) entry which is preliminary data.</text>
</comment>
<comment type="subcellular location">
    <subcellularLocation>
        <location evidence="1">Mitochondrion matrix</location>
    </subcellularLocation>
</comment>
<evidence type="ECO:0000256" key="17">
    <source>
        <dbReference type="ARBA" id="ARBA00049069"/>
    </source>
</evidence>
<dbReference type="SMART" id="SM00822">
    <property type="entry name" value="PKS_KR"/>
    <property type="match status" value="1"/>
</dbReference>
<comment type="similarity">
    <text evidence="4">Belongs to the ubiquitin family.</text>
</comment>
<keyword evidence="32" id="KW-1185">Reference proteome</keyword>
<evidence type="ECO:0000259" key="30">
    <source>
        <dbReference type="PROSITE" id="PS50053"/>
    </source>
</evidence>
<dbReference type="Gene3D" id="3.40.50.720">
    <property type="entry name" value="NAD(P)-binding Rossmann-like Domain"/>
    <property type="match status" value="1"/>
</dbReference>
<evidence type="ECO:0000256" key="8">
    <source>
        <dbReference type="ARBA" id="ARBA00022786"/>
    </source>
</evidence>
<dbReference type="EMBL" id="JAUCMV010000001">
    <property type="protein sequence ID" value="KAK0423671.1"/>
    <property type="molecule type" value="Genomic_DNA"/>
</dbReference>
<keyword evidence="12" id="KW-0443">Lipid metabolism</keyword>
<dbReference type="FunFam" id="3.40.50.720:FF:000231">
    <property type="entry name" value="Estradiol 17-beta-dehydrogenase 8"/>
    <property type="match status" value="1"/>
</dbReference>
<dbReference type="PROSITE" id="PS50053">
    <property type="entry name" value="UBIQUITIN_2"/>
    <property type="match status" value="1"/>
</dbReference>
<dbReference type="SUPFAM" id="SSF54236">
    <property type="entry name" value="Ubiquitin-like"/>
    <property type="match status" value="1"/>
</dbReference>
<dbReference type="InterPro" id="IPR002347">
    <property type="entry name" value="SDR_fam"/>
</dbReference>
<feature type="domain" description="Ubiquitin-like" evidence="30">
    <location>
        <begin position="261"/>
        <end position="336"/>
    </location>
</feature>
<evidence type="ECO:0000313" key="32">
    <source>
        <dbReference type="Proteomes" id="UP001175271"/>
    </source>
</evidence>
<keyword evidence="10" id="KW-0560">Oxidoreductase</keyword>
<dbReference type="Gene3D" id="3.10.20.90">
    <property type="entry name" value="Phosphatidylinositol 3-kinase Catalytic Subunit, Chain A, domain 1"/>
    <property type="match status" value="1"/>
</dbReference>
<dbReference type="GO" id="GO:0048038">
    <property type="term" value="F:quinone binding"/>
    <property type="evidence" value="ECO:0007669"/>
    <property type="project" value="TreeGrafter"/>
</dbReference>
<dbReference type="InterPro" id="IPR019954">
    <property type="entry name" value="Ubiquitin_CS"/>
</dbReference>
<dbReference type="InterPro" id="IPR029071">
    <property type="entry name" value="Ubiquitin-like_domsf"/>
</dbReference>
<keyword evidence="14" id="KW-0275">Fatty acid biosynthesis</keyword>
<keyword evidence="8" id="KW-0833">Ubl conjugation pathway</keyword>
<keyword evidence="11" id="KW-0520">NAD</keyword>
<dbReference type="GO" id="GO:0004303">
    <property type="term" value="F:estradiol 17-beta-dehydrogenase [NAD(P)+] activity"/>
    <property type="evidence" value="ECO:0007669"/>
    <property type="project" value="UniProtKB-EC"/>
</dbReference>
<organism evidence="31 32">
    <name type="scientific">Steinernema hermaphroditum</name>
    <dbReference type="NCBI Taxonomy" id="289476"/>
    <lineage>
        <taxon>Eukaryota</taxon>
        <taxon>Metazoa</taxon>
        <taxon>Ecdysozoa</taxon>
        <taxon>Nematoda</taxon>
        <taxon>Chromadorea</taxon>
        <taxon>Rhabditida</taxon>
        <taxon>Tylenchina</taxon>
        <taxon>Panagrolaimomorpha</taxon>
        <taxon>Strongyloidoidea</taxon>
        <taxon>Steinernematidae</taxon>
        <taxon>Steinernema</taxon>
    </lineage>
</organism>
<dbReference type="SUPFAM" id="SSF51735">
    <property type="entry name" value="NAD(P)-binding Rossmann-fold domains"/>
    <property type="match status" value="1"/>
</dbReference>
<proteinExistence type="inferred from homology"/>
<protein>
    <recommendedName>
        <fullName evidence="24">(3R)-3-hydroxyacyl-CoA dehydrogenase</fullName>
        <ecNumber evidence="23">1.1.1.239</ecNumber>
        <ecNumber evidence="5">1.1.1.n12</ecNumber>
    </recommendedName>
    <alternativeName>
        <fullName evidence="26">17-beta-hydroxysteroid dehydrogenase 8</fullName>
    </alternativeName>
    <alternativeName>
        <fullName evidence="25">3-ketoacyl-[acyl-carrier-protein] reductase alpha subunit</fullName>
    </alternativeName>
    <alternativeName>
        <fullName evidence="28">3-oxoacyl-[acyl-carrier-protein] reductase</fullName>
    </alternativeName>
    <alternativeName>
        <fullName evidence="29">Estradiol 17-beta-dehydrogenase 8</fullName>
    </alternativeName>
    <alternativeName>
        <fullName evidence="15">Neddylin</fullName>
    </alternativeName>
    <alternativeName>
        <fullName evidence="27">Testosterone 17-beta-dehydrogenase 8</fullName>
    </alternativeName>
    <alternativeName>
        <fullName evidence="18">Ubiquitin-like protein NEDD8</fullName>
    </alternativeName>
</protein>
<evidence type="ECO:0000256" key="24">
    <source>
        <dbReference type="ARBA" id="ARBA00070911"/>
    </source>
</evidence>
<comment type="pathway">
    <text evidence="16">Steroid biosynthesis; estrogen biosynthesis.</text>
</comment>
<dbReference type="GO" id="GO:0006633">
    <property type="term" value="P:fatty acid biosynthetic process"/>
    <property type="evidence" value="ECO:0007669"/>
    <property type="project" value="UniProtKB-KW"/>
</dbReference>
<dbReference type="InterPro" id="IPR057326">
    <property type="entry name" value="KR_dom"/>
</dbReference>
<dbReference type="InterPro" id="IPR038738">
    <property type="entry name" value="Nedd8-like"/>
</dbReference>
<dbReference type="NCBIfam" id="NF009466">
    <property type="entry name" value="PRK12826.1-2"/>
    <property type="match status" value="1"/>
</dbReference>
<evidence type="ECO:0000256" key="1">
    <source>
        <dbReference type="ARBA" id="ARBA00004305"/>
    </source>
</evidence>
<evidence type="ECO:0000256" key="29">
    <source>
        <dbReference type="ARBA" id="ARBA00083258"/>
    </source>
</evidence>
<evidence type="ECO:0000256" key="16">
    <source>
        <dbReference type="ARBA" id="ARBA00037929"/>
    </source>
</evidence>
<dbReference type="Pfam" id="PF13561">
    <property type="entry name" value="adh_short_C2"/>
    <property type="match status" value="1"/>
</dbReference>
<comment type="similarity">
    <text evidence="3">Belongs to the short-chain dehydrogenases/reductases (SDR) family.</text>
</comment>
<evidence type="ECO:0000256" key="18">
    <source>
        <dbReference type="ARBA" id="ARBA00049766"/>
    </source>
</evidence>
<evidence type="ECO:0000256" key="12">
    <source>
        <dbReference type="ARBA" id="ARBA00023098"/>
    </source>
</evidence>
<reference evidence="31" key="1">
    <citation type="submission" date="2023-06" db="EMBL/GenBank/DDBJ databases">
        <title>Genomic analysis of the entomopathogenic nematode Steinernema hermaphroditum.</title>
        <authorList>
            <person name="Schwarz E.M."/>
            <person name="Heppert J.K."/>
            <person name="Baniya A."/>
            <person name="Schwartz H.T."/>
            <person name="Tan C.-H."/>
            <person name="Antoshechkin I."/>
            <person name="Sternberg P.W."/>
            <person name="Goodrich-Blair H."/>
            <person name="Dillman A.R."/>
        </authorList>
    </citation>
    <scope>NUCLEOTIDE SEQUENCE</scope>
    <source>
        <strain evidence="31">PS9179</strain>
        <tissue evidence="31">Whole animal</tissue>
    </source>
</reference>
<dbReference type="CDD" id="cd01806">
    <property type="entry name" value="Ubl_NEDD8"/>
    <property type="match status" value="1"/>
</dbReference>
<evidence type="ECO:0000256" key="2">
    <source>
        <dbReference type="ARBA" id="ARBA00005194"/>
    </source>
</evidence>
<dbReference type="InterPro" id="IPR000626">
    <property type="entry name" value="Ubiquitin-like_dom"/>
</dbReference>
<dbReference type="AlphaFoldDB" id="A0AA39IHI0"/>
<keyword evidence="13" id="KW-0496">Mitochondrion</keyword>
<evidence type="ECO:0000256" key="25">
    <source>
        <dbReference type="ARBA" id="ARBA00077835"/>
    </source>
</evidence>
<evidence type="ECO:0000256" key="5">
    <source>
        <dbReference type="ARBA" id="ARBA00012456"/>
    </source>
</evidence>
<comment type="catalytic activity">
    <reaction evidence="19">
        <text>testosterone + NAD(+) = androst-4-ene-3,17-dione + NADH + H(+)</text>
        <dbReference type="Rhea" id="RHEA:14929"/>
        <dbReference type="ChEBI" id="CHEBI:15378"/>
        <dbReference type="ChEBI" id="CHEBI:16422"/>
        <dbReference type="ChEBI" id="CHEBI:17347"/>
        <dbReference type="ChEBI" id="CHEBI:57540"/>
        <dbReference type="ChEBI" id="CHEBI:57945"/>
        <dbReference type="EC" id="1.1.1.239"/>
    </reaction>
    <physiologicalReaction direction="left-to-right" evidence="19">
        <dbReference type="Rhea" id="RHEA:14930"/>
    </physiologicalReaction>
</comment>
<comment type="subunit">
    <text evidence="22">Heterotetramer with CBR4; contains two molecules of HSD17B8 and CBR4.</text>
</comment>
<evidence type="ECO:0000256" key="4">
    <source>
        <dbReference type="ARBA" id="ARBA00008430"/>
    </source>
</evidence>
<evidence type="ECO:0000256" key="7">
    <source>
        <dbReference type="ARBA" id="ARBA00022553"/>
    </source>
</evidence>
<evidence type="ECO:0000256" key="13">
    <source>
        <dbReference type="ARBA" id="ARBA00023128"/>
    </source>
</evidence>
<evidence type="ECO:0000256" key="19">
    <source>
        <dbReference type="ARBA" id="ARBA00050232"/>
    </source>
</evidence>
<evidence type="ECO:0000256" key="22">
    <source>
        <dbReference type="ARBA" id="ARBA00065174"/>
    </source>
</evidence>
<dbReference type="PANTHER" id="PTHR42760:SF83">
    <property type="entry name" value="(3R)-3-HYDROXYACYL-COA DEHYDROGENASE"/>
    <property type="match status" value="1"/>
</dbReference>
<dbReference type="Pfam" id="PF00240">
    <property type="entry name" value="ubiquitin"/>
    <property type="match status" value="1"/>
</dbReference>
<evidence type="ECO:0000256" key="14">
    <source>
        <dbReference type="ARBA" id="ARBA00023160"/>
    </source>
</evidence>
<keyword evidence="9" id="KW-0276">Fatty acid metabolism</keyword>
<sequence length="337" mass="35705">MANLLAGKLGIVTGGGSGIGRAICERLAQQGARLVVVDLKKETAEGTCSKLVKDNGAHEAFACDVSKQSDVKGLVDFVKERFAGGSPQIVVNCAGITQDTTLLKMTESQFDNVVDVNLKGTFLITQAFARLAVEHQSPQSVVNISSIVGKVGNFGQTNYAATKAGVVGFSKSAARELAKKNIRVNCIQPGFVATPMTEAMPPPVLAQIAATIPMGRMGKPEEIADAVVYLASDLSSYVTGTTIEVTGGLGISLSLIPPSKMLIKVKTLTGKEVELDIEHNERVARLKEKIEEKEGIPPAQQRLIFSGKQMNDDKGVDEYRIAAGSVLHLVLALRGGF</sequence>
<dbReference type="GO" id="GO:0047035">
    <property type="term" value="F:testosterone dehydrogenase (NAD+) activity"/>
    <property type="evidence" value="ECO:0007669"/>
    <property type="project" value="UniProtKB-EC"/>
</dbReference>
<evidence type="ECO:0000256" key="28">
    <source>
        <dbReference type="ARBA" id="ARBA00083097"/>
    </source>
</evidence>
<comment type="pathway">
    <text evidence="2">Lipid metabolism; fatty acid biosynthesis.</text>
</comment>
<evidence type="ECO:0000256" key="9">
    <source>
        <dbReference type="ARBA" id="ARBA00022832"/>
    </source>
</evidence>
<evidence type="ECO:0000256" key="3">
    <source>
        <dbReference type="ARBA" id="ARBA00006484"/>
    </source>
</evidence>
<keyword evidence="7" id="KW-0597">Phosphoprotein</keyword>